<dbReference type="InterPro" id="IPR046368">
    <property type="entry name" value="Tag1"/>
</dbReference>
<dbReference type="Proteomes" id="UP000184356">
    <property type="component" value="Unassembled WGS sequence"/>
</dbReference>
<feature type="transmembrane region" description="Helical" evidence="1">
    <location>
        <begin position="154"/>
        <end position="171"/>
    </location>
</feature>
<feature type="non-terminal residue" evidence="2">
    <location>
        <position position="1"/>
    </location>
</feature>
<feature type="transmembrane region" description="Helical" evidence="1">
    <location>
        <begin position="107"/>
        <end position="128"/>
    </location>
</feature>
<dbReference type="GeneID" id="63757589"/>
<protein>
    <recommendedName>
        <fullName evidence="4">MARVEL domain-containing protein</fullName>
    </recommendedName>
</protein>
<dbReference type="VEuPathDB" id="FungiDB:ASPSYDRAFT_145392"/>
<feature type="transmembrane region" description="Helical" evidence="1">
    <location>
        <begin position="68"/>
        <end position="87"/>
    </location>
</feature>
<keyword evidence="3" id="KW-1185">Reference proteome</keyword>
<dbReference type="AlphaFoldDB" id="A0A1L9TUP6"/>
<dbReference type="Pfam" id="PF12505">
    <property type="entry name" value="DUF3712"/>
    <property type="match status" value="1"/>
</dbReference>
<dbReference type="RefSeq" id="XP_040706809.1">
    <property type="nucleotide sequence ID" value="XM_040841516.1"/>
</dbReference>
<feature type="transmembrane region" description="Helical" evidence="1">
    <location>
        <begin position="7"/>
        <end position="29"/>
    </location>
</feature>
<reference evidence="3" key="1">
    <citation type="journal article" date="2017" name="Genome Biol.">
        <title>Comparative genomics reveals high biological diversity and specific adaptations in the industrially and medically important fungal genus Aspergillus.</title>
        <authorList>
            <person name="de Vries R.P."/>
            <person name="Riley R."/>
            <person name="Wiebenga A."/>
            <person name="Aguilar-Osorio G."/>
            <person name="Amillis S."/>
            <person name="Uchima C.A."/>
            <person name="Anderluh G."/>
            <person name="Asadollahi M."/>
            <person name="Askin M."/>
            <person name="Barry K."/>
            <person name="Battaglia E."/>
            <person name="Bayram O."/>
            <person name="Benocci T."/>
            <person name="Braus-Stromeyer S.A."/>
            <person name="Caldana C."/>
            <person name="Canovas D."/>
            <person name="Cerqueira G.C."/>
            <person name="Chen F."/>
            <person name="Chen W."/>
            <person name="Choi C."/>
            <person name="Clum A."/>
            <person name="Dos Santos R.A."/>
            <person name="Damasio A.R."/>
            <person name="Diallinas G."/>
            <person name="Emri T."/>
            <person name="Fekete E."/>
            <person name="Flipphi M."/>
            <person name="Freyberg S."/>
            <person name="Gallo A."/>
            <person name="Gournas C."/>
            <person name="Habgood R."/>
            <person name="Hainaut M."/>
            <person name="Harispe M.L."/>
            <person name="Henrissat B."/>
            <person name="Hilden K.S."/>
            <person name="Hope R."/>
            <person name="Hossain A."/>
            <person name="Karabika E."/>
            <person name="Karaffa L."/>
            <person name="Karanyi Z."/>
            <person name="Krasevec N."/>
            <person name="Kuo A."/>
            <person name="Kusch H."/>
            <person name="LaButti K."/>
            <person name="Lagendijk E.L."/>
            <person name="Lapidus A."/>
            <person name="Levasseur A."/>
            <person name="Lindquist E."/>
            <person name="Lipzen A."/>
            <person name="Logrieco A.F."/>
            <person name="MacCabe A."/>
            <person name="Maekelae M.R."/>
            <person name="Malavazi I."/>
            <person name="Melin P."/>
            <person name="Meyer V."/>
            <person name="Mielnichuk N."/>
            <person name="Miskei M."/>
            <person name="Molnar A.P."/>
            <person name="Mule G."/>
            <person name="Ngan C.Y."/>
            <person name="Orejas M."/>
            <person name="Orosz E."/>
            <person name="Ouedraogo J.P."/>
            <person name="Overkamp K.M."/>
            <person name="Park H.-S."/>
            <person name="Perrone G."/>
            <person name="Piumi F."/>
            <person name="Punt P.J."/>
            <person name="Ram A.F."/>
            <person name="Ramon A."/>
            <person name="Rauscher S."/>
            <person name="Record E."/>
            <person name="Riano-Pachon D.M."/>
            <person name="Robert V."/>
            <person name="Roehrig J."/>
            <person name="Ruller R."/>
            <person name="Salamov A."/>
            <person name="Salih N.S."/>
            <person name="Samson R.A."/>
            <person name="Sandor E."/>
            <person name="Sanguinetti M."/>
            <person name="Schuetze T."/>
            <person name="Sepcic K."/>
            <person name="Shelest E."/>
            <person name="Sherlock G."/>
            <person name="Sophianopoulou V."/>
            <person name="Squina F.M."/>
            <person name="Sun H."/>
            <person name="Susca A."/>
            <person name="Todd R.B."/>
            <person name="Tsang A."/>
            <person name="Unkles S.E."/>
            <person name="van de Wiele N."/>
            <person name="van Rossen-Uffink D."/>
            <person name="Oliveira J.V."/>
            <person name="Vesth T.C."/>
            <person name="Visser J."/>
            <person name="Yu J.-H."/>
            <person name="Zhou M."/>
            <person name="Andersen M.R."/>
            <person name="Archer D.B."/>
            <person name="Baker S.E."/>
            <person name="Benoit I."/>
            <person name="Brakhage A.A."/>
            <person name="Braus G.H."/>
            <person name="Fischer R."/>
            <person name="Frisvad J.C."/>
            <person name="Goldman G.H."/>
            <person name="Houbraken J."/>
            <person name="Oakley B."/>
            <person name="Pocsi I."/>
            <person name="Scazzocchio C."/>
            <person name="Seiboth B."/>
            <person name="vanKuyk P.A."/>
            <person name="Wortman J."/>
            <person name="Dyer P.S."/>
            <person name="Grigoriev I.V."/>
        </authorList>
    </citation>
    <scope>NUCLEOTIDE SEQUENCE [LARGE SCALE GENOMIC DNA]</scope>
    <source>
        <strain evidence="3">CBS 593.65</strain>
    </source>
</reference>
<dbReference type="PANTHER" id="PTHR35895">
    <property type="entry name" value="CHROMOSOME 16, WHOLE GENOME SHOTGUN SEQUENCE"/>
    <property type="match status" value="1"/>
</dbReference>
<evidence type="ECO:0000313" key="2">
    <source>
        <dbReference type="EMBL" id="OJJ63003.1"/>
    </source>
</evidence>
<dbReference type="GO" id="GO:0000329">
    <property type="term" value="C:fungal-type vacuole membrane"/>
    <property type="evidence" value="ECO:0007669"/>
    <property type="project" value="InterPro"/>
</dbReference>
<keyword evidence="1" id="KW-0812">Transmembrane</keyword>
<dbReference type="PANTHER" id="PTHR35895:SF2">
    <property type="match status" value="1"/>
</dbReference>
<keyword evidence="1" id="KW-0472">Membrane</keyword>
<evidence type="ECO:0000256" key="1">
    <source>
        <dbReference type="SAM" id="Phobius"/>
    </source>
</evidence>
<evidence type="ECO:0000313" key="3">
    <source>
        <dbReference type="Proteomes" id="UP000184356"/>
    </source>
</evidence>
<organism evidence="2 3">
    <name type="scientific">Aspergillus sydowii CBS 593.65</name>
    <dbReference type="NCBI Taxonomy" id="1036612"/>
    <lineage>
        <taxon>Eukaryota</taxon>
        <taxon>Fungi</taxon>
        <taxon>Dikarya</taxon>
        <taxon>Ascomycota</taxon>
        <taxon>Pezizomycotina</taxon>
        <taxon>Eurotiomycetes</taxon>
        <taxon>Eurotiomycetidae</taxon>
        <taxon>Eurotiales</taxon>
        <taxon>Aspergillaceae</taxon>
        <taxon>Aspergillus</taxon>
        <taxon>Aspergillus subgen. Nidulantes</taxon>
    </lineage>
</organism>
<name>A0A1L9TUP6_9EURO</name>
<proteinExistence type="predicted"/>
<sequence>RTVMILTFLGFLARVGVFISAIITLGLNGKFFTNTDYSDDLLIYIIALSSFSAIACLIPPYPNFVYDLFWALANALCAVFALVVQFIDSECYGFRSDNGVNCPTYKAGTAFTFLLALAWFASAFFVGAEDEKEAKVKDGDNVEPVEKKKKKIKIIYAAPAFAIYLLDHVPIPRDVQVNLLNPTNDSIQFSVLSDIKVPDAVSVRFDPMQALFFRAETMDDPIPIATVDLPSLKFRANEKVALVNQSLKLGDVDQFAALVEDVAYNPTFRVAGQAKTRVHVGTLATTVDLLKVVSLPGFNNFPNLWINEIGVMPPDNQGNNVYGEVVVFNPAPATVTLVRFPFTSLQGEVTLGVILANLTVGQATVAVNDIVPGNNTFVVRAKLNTQLVEDNINEIIQSEIPYLKEGNVVATATGISVVYNGQHLEYWEKAFQTIRVSATRPVKEILNMVVDSGISFILGGITPGDGLETVVNNLVDQILETVRGLDEDDVDEYTEKLAALGKLVLRLLTFVGIL</sequence>
<accession>A0A1L9TUP6</accession>
<gene>
    <name evidence="2" type="ORF">ASPSYDRAFT_145392</name>
</gene>
<dbReference type="OrthoDB" id="10039566at2759"/>
<evidence type="ECO:0008006" key="4">
    <source>
        <dbReference type="Google" id="ProtNLM"/>
    </source>
</evidence>
<feature type="transmembrane region" description="Helical" evidence="1">
    <location>
        <begin position="41"/>
        <end position="61"/>
    </location>
</feature>
<dbReference type="InterPro" id="IPR022185">
    <property type="entry name" value="DUF3712"/>
</dbReference>
<dbReference type="EMBL" id="KV878583">
    <property type="protein sequence ID" value="OJJ63003.1"/>
    <property type="molecule type" value="Genomic_DNA"/>
</dbReference>
<keyword evidence="1" id="KW-1133">Transmembrane helix</keyword>